<dbReference type="Pfam" id="PF08245">
    <property type="entry name" value="Mur_ligase_M"/>
    <property type="match status" value="1"/>
</dbReference>
<dbReference type="GO" id="GO:0009252">
    <property type="term" value="P:peptidoglycan biosynthetic process"/>
    <property type="evidence" value="ECO:0007669"/>
    <property type="project" value="UniProtKB-UniRule"/>
</dbReference>
<dbReference type="Proteomes" id="UP000662572">
    <property type="component" value="Unassembled WGS sequence"/>
</dbReference>
<evidence type="ECO:0000256" key="7">
    <source>
        <dbReference type="ARBA" id="ARBA00022984"/>
    </source>
</evidence>
<dbReference type="SUPFAM" id="SSF63418">
    <property type="entry name" value="MurE/MurF N-terminal domain"/>
    <property type="match status" value="1"/>
</dbReference>
<gene>
    <name evidence="10 15" type="primary">murF</name>
    <name evidence="15" type="ORF">GCM10011273_13200</name>
</gene>
<dbReference type="EC" id="6.3.2.10" evidence="10 11"/>
<keyword evidence="5 10" id="KW-0067">ATP-binding</keyword>
<evidence type="ECO:0000256" key="8">
    <source>
        <dbReference type="ARBA" id="ARBA00023306"/>
    </source>
</evidence>
<keyword evidence="2 10" id="KW-0436">Ligase</keyword>
<keyword evidence="3 10" id="KW-0132">Cell division</keyword>
<feature type="binding site" evidence="10">
    <location>
        <begin position="119"/>
        <end position="125"/>
    </location>
    <ligand>
        <name>ATP</name>
        <dbReference type="ChEBI" id="CHEBI:30616"/>
    </ligand>
</feature>
<sequence length="473" mass="49734">MTEVLWTAKEWAQAVGGTLVDATGEHLSDQDAIAVHASNVNFDSRAIEVGDIFLALKGARDGHDFVAGAYKAGAAFCVTERAIDGAVCCVVDDVQTALEAAAVYARDRAIGCKRGAVTGSVGKTSVTQMVMATLKRAGRAHSAIKSFNNHIGVPLTLVRMPRETERAVFEVGMNHADEITPLSKFVAPDAVIITTVGAVHTENFPDGELGIVKAKAEIFDGLQPGGLAILNADNKWFDDLKARAEAIDAKVASFGESVGADALLTGYDVISDPDGDYARIQAEIHGQSYDFKLYTTGKHQAVNAMSVLLMAQALRVDLKVAIAALEDFRPLAGRGSVRHVTVDGKDITVIDESYNANPISMTATIESLGARSVSADQRKIVVLTDMLELGPDEAALHAGLLGVIEAQAIDKVYCAGPLMTNLWQIVPPALQGGYAPTASELIAPLKADLQSGDVVMIKGSNGSKAGLIAASLV</sequence>
<dbReference type="NCBIfam" id="TIGR01143">
    <property type="entry name" value="murF"/>
    <property type="match status" value="1"/>
</dbReference>
<evidence type="ECO:0000313" key="15">
    <source>
        <dbReference type="EMBL" id="GGZ28719.1"/>
    </source>
</evidence>
<dbReference type="RefSeq" id="WP_189485587.1">
    <property type="nucleotide sequence ID" value="NZ_BMZB01000001.1"/>
</dbReference>
<evidence type="ECO:0000256" key="9">
    <source>
        <dbReference type="ARBA" id="ARBA00023316"/>
    </source>
</evidence>
<dbReference type="EMBL" id="BMZB01000001">
    <property type="protein sequence ID" value="GGZ28719.1"/>
    <property type="molecule type" value="Genomic_DNA"/>
</dbReference>
<name>A0A918UR73_9CAUL</name>
<evidence type="ECO:0000259" key="13">
    <source>
        <dbReference type="Pfam" id="PF02875"/>
    </source>
</evidence>
<dbReference type="InterPro" id="IPR013221">
    <property type="entry name" value="Mur_ligase_cen"/>
</dbReference>
<comment type="caution">
    <text evidence="15">The sequence shown here is derived from an EMBL/GenBank/DDBJ whole genome shotgun (WGS) entry which is preliminary data.</text>
</comment>
<evidence type="ECO:0000256" key="11">
    <source>
        <dbReference type="RuleBase" id="RU004136"/>
    </source>
</evidence>
<dbReference type="InterPro" id="IPR051046">
    <property type="entry name" value="MurCDEF_CellWall_CoF430Synth"/>
</dbReference>
<evidence type="ECO:0000256" key="6">
    <source>
        <dbReference type="ARBA" id="ARBA00022960"/>
    </source>
</evidence>
<dbReference type="InterPro" id="IPR036565">
    <property type="entry name" value="Mur-like_cat_sf"/>
</dbReference>
<keyword evidence="4 10" id="KW-0547">Nucleotide-binding</keyword>
<dbReference type="GO" id="GO:0047480">
    <property type="term" value="F:UDP-N-acetylmuramoyl-tripeptide-D-alanyl-D-alanine ligase activity"/>
    <property type="evidence" value="ECO:0007669"/>
    <property type="project" value="UniProtKB-UniRule"/>
</dbReference>
<dbReference type="GO" id="GO:0071555">
    <property type="term" value="P:cell wall organization"/>
    <property type="evidence" value="ECO:0007669"/>
    <property type="project" value="UniProtKB-KW"/>
</dbReference>
<dbReference type="GO" id="GO:0005524">
    <property type="term" value="F:ATP binding"/>
    <property type="evidence" value="ECO:0007669"/>
    <property type="project" value="UniProtKB-UniRule"/>
</dbReference>
<comment type="function">
    <text evidence="10 11">Involved in cell wall formation. Catalyzes the final step in the synthesis of UDP-N-acetylmuramoyl-pentapeptide, the precursor of murein.</text>
</comment>
<dbReference type="SUPFAM" id="SSF53244">
    <property type="entry name" value="MurD-like peptide ligases, peptide-binding domain"/>
    <property type="match status" value="1"/>
</dbReference>
<dbReference type="InterPro" id="IPR005863">
    <property type="entry name" value="UDP-N-AcMur_synth"/>
</dbReference>
<dbReference type="Gene3D" id="3.40.1190.10">
    <property type="entry name" value="Mur-like, catalytic domain"/>
    <property type="match status" value="1"/>
</dbReference>
<keyword evidence="1 10" id="KW-0963">Cytoplasm</keyword>
<proteinExistence type="inferred from homology"/>
<dbReference type="InterPro" id="IPR035911">
    <property type="entry name" value="MurE/MurF_N"/>
</dbReference>
<dbReference type="AlphaFoldDB" id="A0A918UR73"/>
<dbReference type="Pfam" id="PF01225">
    <property type="entry name" value="Mur_ligase"/>
    <property type="match status" value="1"/>
</dbReference>
<evidence type="ECO:0000259" key="12">
    <source>
        <dbReference type="Pfam" id="PF01225"/>
    </source>
</evidence>
<reference evidence="15" key="1">
    <citation type="journal article" date="2014" name="Int. J. Syst. Evol. Microbiol.">
        <title>Complete genome sequence of Corynebacterium casei LMG S-19264T (=DSM 44701T), isolated from a smear-ripened cheese.</title>
        <authorList>
            <consortium name="US DOE Joint Genome Institute (JGI-PGF)"/>
            <person name="Walter F."/>
            <person name="Albersmeier A."/>
            <person name="Kalinowski J."/>
            <person name="Ruckert C."/>
        </authorList>
    </citation>
    <scope>NUCLEOTIDE SEQUENCE</scope>
    <source>
        <strain evidence="15">KCTC 32296</strain>
    </source>
</reference>
<dbReference type="Gene3D" id="3.40.1390.10">
    <property type="entry name" value="MurE/MurF, N-terminal domain"/>
    <property type="match status" value="1"/>
</dbReference>
<evidence type="ECO:0000256" key="10">
    <source>
        <dbReference type="HAMAP-Rule" id="MF_02019"/>
    </source>
</evidence>
<evidence type="ECO:0000313" key="16">
    <source>
        <dbReference type="Proteomes" id="UP000662572"/>
    </source>
</evidence>
<evidence type="ECO:0000256" key="4">
    <source>
        <dbReference type="ARBA" id="ARBA00022741"/>
    </source>
</evidence>
<dbReference type="InterPro" id="IPR000713">
    <property type="entry name" value="Mur_ligase_N"/>
</dbReference>
<evidence type="ECO:0000256" key="5">
    <source>
        <dbReference type="ARBA" id="ARBA00022840"/>
    </source>
</evidence>
<keyword evidence="6 10" id="KW-0133">Cell shape</keyword>
<dbReference type="HAMAP" id="MF_02019">
    <property type="entry name" value="MurF"/>
    <property type="match status" value="1"/>
</dbReference>
<evidence type="ECO:0000256" key="2">
    <source>
        <dbReference type="ARBA" id="ARBA00022598"/>
    </source>
</evidence>
<comment type="subcellular location">
    <subcellularLocation>
        <location evidence="10 11">Cytoplasm</location>
    </subcellularLocation>
</comment>
<keyword evidence="7 10" id="KW-0573">Peptidoglycan synthesis</keyword>
<evidence type="ECO:0000256" key="1">
    <source>
        <dbReference type="ARBA" id="ARBA00022490"/>
    </source>
</evidence>
<dbReference type="PANTHER" id="PTHR43024:SF1">
    <property type="entry name" value="UDP-N-ACETYLMURAMOYL-TRIPEPTIDE--D-ALANYL-D-ALANINE LIGASE"/>
    <property type="match status" value="1"/>
</dbReference>
<evidence type="ECO:0000256" key="3">
    <source>
        <dbReference type="ARBA" id="ARBA00022618"/>
    </source>
</evidence>
<dbReference type="InterPro" id="IPR004101">
    <property type="entry name" value="Mur_ligase_C"/>
</dbReference>
<organism evidence="15 16">
    <name type="scientific">Asticcacaulis endophyticus</name>
    <dbReference type="NCBI Taxonomy" id="1395890"/>
    <lineage>
        <taxon>Bacteria</taxon>
        <taxon>Pseudomonadati</taxon>
        <taxon>Pseudomonadota</taxon>
        <taxon>Alphaproteobacteria</taxon>
        <taxon>Caulobacterales</taxon>
        <taxon>Caulobacteraceae</taxon>
        <taxon>Asticcacaulis</taxon>
    </lineage>
</organism>
<feature type="domain" description="Mur ligase central" evidence="14">
    <location>
        <begin position="117"/>
        <end position="310"/>
    </location>
</feature>
<reference evidence="15" key="2">
    <citation type="submission" date="2020-09" db="EMBL/GenBank/DDBJ databases">
        <authorList>
            <person name="Sun Q."/>
            <person name="Kim S."/>
        </authorList>
    </citation>
    <scope>NUCLEOTIDE SEQUENCE</scope>
    <source>
        <strain evidence="15">KCTC 32296</strain>
    </source>
</reference>
<feature type="domain" description="Mur ligase C-terminal" evidence="13">
    <location>
        <begin position="342"/>
        <end position="460"/>
    </location>
</feature>
<comment type="catalytic activity">
    <reaction evidence="10 11">
        <text>D-alanyl-D-alanine + UDP-N-acetyl-alpha-D-muramoyl-L-alanyl-gamma-D-glutamyl-meso-2,6-diaminopimelate + ATP = UDP-N-acetyl-alpha-D-muramoyl-L-alanyl-gamma-D-glutamyl-meso-2,6-diaminopimeloyl-D-alanyl-D-alanine + ADP + phosphate + H(+)</text>
        <dbReference type="Rhea" id="RHEA:28374"/>
        <dbReference type="ChEBI" id="CHEBI:15378"/>
        <dbReference type="ChEBI" id="CHEBI:30616"/>
        <dbReference type="ChEBI" id="CHEBI:43474"/>
        <dbReference type="ChEBI" id="CHEBI:57822"/>
        <dbReference type="ChEBI" id="CHEBI:61386"/>
        <dbReference type="ChEBI" id="CHEBI:83905"/>
        <dbReference type="ChEBI" id="CHEBI:456216"/>
        <dbReference type="EC" id="6.3.2.10"/>
    </reaction>
</comment>
<keyword evidence="16" id="KW-1185">Reference proteome</keyword>
<protein>
    <recommendedName>
        <fullName evidence="10 11">UDP-N-acetylmuramoyl-tripeptide--D-alanyl-D-alanine ligase</fullName>
        <ecNumber evidence="10 11">6.3.2.10</ecNumber>
    </recommendedName>
    <alternativeName>
        <fullName evidence="10">D-alanyl-D-alanine-adding enzyme</fullName>
    </alternativeName>
</protein>
<comment type="pathway">
    <text evidence="10 11">Cell wall biogenesis; peptidoglycan biosynthesis.</text>
</comment>
<evidence type="ECO:0000259" key="14">
    <source>
        <dbReference type="Pfam" id="PF08245"/>
    </source>
</evidence>
<comment type="similarity">
    <text evidence="10">Belongs to the MurCDEF family. MurF subfamily.</text>
</comment>
<dbReference type="PANTHER" id="PTHR43024">
    <property type="entry name" value="UDP-N-ACETYLMURAMOYL-TRIPEPTIDE--D-ALANYL-D-ALANINE LIGASE"/>
    <property type="match status" value="1"/>
</dbReference>
<accession>A0A918UR73</accession>
<feature type="domain" description="Mur ligase N-terminal catalytic" evidence="12">
    <location>
        <begin position="38"/>
        <end position="84"/>
    </location>
</feature>
<dbReference type="GO" id="GO:0005737">
    <property type="term" value="C:cytoplasm"/>
    <property type="evidence" value="ECO:0007669"/>
    <property type="project" value="UniProtKB-SubCell"/>
</dbReference>
<dbReference type="Pfam" id="PF02875">
    <property type="entry name" value="Mur_ligase_C"/>
    <property type="match status" value="1"/>
</dbReference>
<dbReference type="SUPFAM" id="SSF53623">
    <property type="entry name" value="MurD-like peptide ligases, catalytic domain"/>
    <property type="match status" value="1"/>
</dbReference>
<keyword evidence="8 10" id="KW-0131">Cell cycle</keyword>
<dbReference type="InterPro" id="IPR036615">
    <property type="entry name" value="Mur_ligase_C_dom_sf"/>
</dbReference>
<keyword evidence="9 10" id="KW-0961">Cell wall biogenesis/degradation</keyword>
<dbReference type="Gene3D" id="3.90.190.20">
    <property type="entry name" value="Mur ligase, C-terminal domain"/>
    <property type="match status" value="1"/>
</dbReference>
<dbReference type="GO" id="GO:0051301">
    <property type="term" value="P:cell division"/>
    <property type="evidence" value="ECO:0007669"/>
    <property type="project" value="UniProtKB-KW"/>
</dbReference>
<dbReference type="GO" id="GO:0008360">
    <property type="term" value="P:regulation of cell shape"/>
    <property type="evidence" value="ECO:0007669"/>
    <property type="project" value="UniProtKB-KW"/>
</dbReference>